<gene>
    <name evidence="4" type="ORF">FDP41_007431</name>
</gene>
<dbReference type="InterPro" id="IPR013088">
    <property type="entry name" value="Znf_NHR/GATA"/>
</dbReference>
<dbReference type="GO" id="GO:0006355">
    <property type="term" value="P:regulation of DNA-templated transcription"/>
    <property type="evidence" value="ECO:0007669"/>
    <property type="project" value="InterPro"/>
</dbReference>
<keyword evidence="1" id="KW-0479">Metal-binding</keyword>
<organism evidence="4 5">
    <name type="scientific">Naegleria fowleri</name>
    <name type="common">Brain eating amoeba</name>
    <dbReference type="NCBI Taxonomy" id="5763"/>
    <lineage>
        <taxon>Eukaryota</taxon>
        <taxon>Discoba</taxon>
        <taxon>Heterolobosea</taxon>
        <taxon>Tetramitia</taxon>
        <taxon>Eutetramitia</taxon>
        <taxon>Vahlkampfiidae</taxon>
        <taxon>Naegleria</taxon>
    </lineage>
</organism>
<dbReference type="SUPFAM" id="SSF57716">
    <property type="entry name" value="Glucocorticoid receptor-like (DNA-binding domain)"/>
    <property type="match status" value="1"/>
</dbReference>
<evidence type="ECO:0000256" key="2">
    <source>
        <dbReference type="SAM" id="MobiDB-lite"/>
    </source>
</evidence>
<accession>A0A6A5CCH0</accession>
<dbReference type="InterPro" id="IPR000679">
    <property type="entry name" value="Znf_GATA"/>
</dbReference>
<dbReference type="RefSeq" id="XP_044568967.1">
    <property type="nucleotide sequence ID" value="XM_044711176.1"/>
</dbReference>
<dbReference type="Proteomes" id="UP000444721">
    <property type="component" value="Unassembled WGS sequence"/>
</dbReference>
<dbReference type="CDD" id="cd00202">
    <property type="entry name" value="ZnF_GATA"/>
    <property type="match status" value="1"/>
</dbReference>
<dbReference type="VEuPathDB" id="AmoebaDB:NF0000930"/>
<evidence type="ECO:0000313" key="5">
    <source>
        <dbReference type="Proteomes" id="UP000444721"/>
    </source>
</evidence>
<protein>
    <recommendedName>
        <fullName evidence="3">GATA-type domain-containing protein</fullName>
    </recommendedName>
</protein>
<feature type="region of interest" description="Disordered" evidence="2">
    <location>
        <begin position="76"/>
        <end position="154"/>
    </location>
</feature>
<keyword evidence="1" id="KW-0862">Zinc</keyword>
<keyword evidence="5" id="KW-1185">Reference proteome</keyword>
<comment type="caution">
    <text evidence="4">The sequence shown here is derived from an EMBL/GenBank/DDBJ whole genome shotgun (WGS) entry which is preliminary data.</text>
</comment>
<feature type="region of interest" description="Disordered" evidence="2">
    <location>
        <begin position="35"/>
        <end position="55"/>
    </location>
</feature>
<dbReference type="AlphaFoldDB" id="A0A6A5CCH0"/>
<dbReference type="VEuPathDB" id="AmoebaDB:FDP41_007431"/>
<dbReference type="GO" id="GO:0008270">
    <property type="term" value="F:zinc ion binding"/>
    <property type="evidence" value="ECO:0007669"/>
    <property type="project" value="UniProtKB-KW"/>
</dbReference>
<feature type="compositionally biased region" description="Basic residues" evidence="2">
    <location>
        <begin position="104"/>
        <end position="117"/>
    </location>
</feature>
<name>A0A6A5CCH0_NAEFO</name>
<evidence type="ECO:0000259" key="3">
    <source>
        <dbReference type="PROSITE" id="PS50114"/>
    </source>
</evidence>
<feature type="domain" description="GATA-type" evidence="3">
    <location>
        <begin position="17"/>
        <end position="78"/>
    </location>
</feature>
<evidence type="ECO:0000313" key="4">
    <source>
        <dbReference type="EMBL" id="KAF0984254.1"/>
    </source>
</evidence>
<dbReference type="GeneID" id="68114649"/>
<feature type="compositionally biased region" description="Low complexity" evidence="2">
    <location>
        <begin position="125"/>
        <end position="140"/>
    </location>
</feature>
<proteinExistence type="predicted"/>
<dbReference type="OrthoDB" id="515401at2759"/>
<feature type="compositionally biased region" description="Polar residues" evidence="2">
    <location>
        <begin position="86"/>
        <end position="102"/>
    </location>
</feature>
<dbReference type="Gene3D" id="3.30.50.10">
    <property type="entry name" value="Erythroid Transcription Factor GATA-1, subunit A"/>
    <property type="match status" value="1"/>
</dbReference>
<dbReference type="PROSITE" id="PS50114">
    <property type="entry name" value="GATA_ZN_FINGER_2"/>
    <property type="match status" value="1"/>
</dbReference>
<dbReference type="VEuPathDB" id="AmoebaDB:NfTy_003080"/>
<dbReference type="EMBL" id="VFQX01000003">
    <property type="protein sequence ID" value="KAF0984254.1"/>
    <property type="molecule type" value="Genomic_DNA"/>
</dbReference>
<reference evidence="4 5" key="1">
    <citation type="journal article" date="2019" name="Sci. Rep.">
        <title>Nanopore sequencing improves the draft genome of the human pathogenic amoeba Naegleria fowleri.</title>
        <authorList>
            <person name="Liechti N."/>
            <person name="Schurch N."/>
            <person name="Bruggmann R."/>
            <person name="Wittwer M."/>
        </authorList>
    </citation>
    <scope>NUCLEOTIDE SEQUENCE [LARGE SCALE GENOMIC DNA]</scope>
    <source>
        <strain evidence="4 5">ATCC 30894</strain>
    </source>
</reference>
<dbReference type="SMART" id="SM00401">
    <property type="entry name" value="ZnF_GATA"/>
    <property type="match status" value="1"/>
</dbReference>
<keyword evidence="1" id="KW-0863">Zinc-finger</keyword>
<sequence length="355" mass="38649">MTHSPSLTTSSSPLPQQQGDKICWNCKTTQSPLWRKFNPTEPDCTPGLGASSSTTTTTKYLCNKCGLFYKRNKKQRPLDLDGPVNGSGSESPSFVASPSLLNSPKKKKAVPHQQTKKRTQDEFLESSSPSSYESSPIVSVESKKKKQKKPQTNALTSVTSYSSSTTLTSFTSSLKETVPSRPTLSRAISSNDIADIHKAAALTIDNEDLDAILESTKKNTHVSNGDSYQGFGSPIIQHSSTYSIVNCQNMSQTCGQQANQVNNRRVTSSFKANAADTLNQILLTLEQPSTPNGFTSVASQSRTTTDTVPIPSHIIDWYNSDMLVSNQPFNGRSSLEMDVNTLAELFGEDQLGLFD</sequence>
<evidence type="ECO:0000256" key="1">
    <source>
        <dbReference type="PROSITE-ProRule" id="PRU00094"/>
    </source>
</evidence>
<dbReference type="GO" id="GO:0043565">
    <property type="term" value="F:sequence-specific DNA binding"/>
    <property type="evidence" value="ECO:0007669"/>
    <property type="project" value="InterPro"/>
</dbReference>